<dbReference type="EMBL" id="CAHPSC010000001">
    <property type="protein sequence ID" value="CAB5656395.1"/>
    <property type="molecule type" value="Genomic_DNA"/>
</dbReference>
<dbReference type="AlphaFoldDB" id="A0AA35D5N4"/>
<dbReference type="Gene3D" id="1.10.238.160">
    <property type="match status" value="1"/>
</dbReference>
<evidence type="ECO:0000313" key="1">
    <source>
        <dbReference type="EMBL" id="CAB5656395.1"/>
    </source>
</evidence>
<name>A0AA35D5N4_9BURK</name>
<proteinExistence type="predicted"/>
<gene>
    <name evidence="1" type="ORF">GHA_00032</name>
</gene>
<accession>A0AA35D5N4</accession>
<dbReference type="GeneID" id="74940283"/>
<dbReference type="PANTHER" id="PTHR36154:SF1">
    <property type="entry name" value="DNA-BINDING TRANSCRIPTIONAL ACTIVATOR ALPA"/>
    <property type="match status" value="1"/>
</dbReference>
<dbReference type="Pfam" id="PF05930">
    <property type="entry name" value="Phage_AlpA"/>
    <property type="match status" value="1"/>
</dbReference>
<dbReference type="Proteomes" id="UP000834458">
    <property type="component" value="Unassembled WGS sequence"/>
</dbReference>
<reference evidence="1" key="1">
    <citation type="submission" date="2020-05" db="EMBL/GenBank/DDBJ databases">
        <authorList>
            <person name="Delgado-Blas J."/>
        </authorList>
    </citation>
    <scope>NUCLEOTIDE SEQUENCE</scope>
    <source>
        <strain evidence="1">BB1454</strain>
    </source>
</reference>
<dbReference type="InterPro" id="IPR052931">
    <property type="entry name" value="Prophage_regulatory_activator"/>
</dbReference>
<organism evidence="1 2">
    <name type="scientific">Comamonas aquatica</name>
    <dbReference type="NCBI Taxonomy" id="225991"/>
    <lineage>
        <taxon>Bacteria</taxon>
        <taxon>Pseudomonadati</taxon>
        <taxon>Pseudomonadota</taxon>
        <taxon>Betaproteobacteria</taxon>
        <taxon>Burkholderiales</taxon>
        <taxon>Comamonadaceae</taxon>
        <taxon>Comamonas</taxon>
    </lineage>
</organism>
<dbReference type="RefSeq" id="WP_042416223.1">
    <property type="nucleotide sequence ID" value="NZ_CAHPSC010000001.1"/>
</dbReference>
<dbReference type="InterPro" id="IPR010260">
    <property type="entry name" value="AlpA"/>
</dbReference>
<protein>
    <submittedName>
        <fullName evidence="1">Predicted transcriptional regulator</fullName>
    </submittedName>
</protein>
<dbReference type="PANTHER" id="PTHR36154">
    <property type="entry name" value="DNA-BINDING TRANSCRIPTIONAL ACTIVATOR ALPA"/>
    <property type="match status" value="1"/>
</dbReference>
<sequence length="78" mass="8717">MAAPTTKALTIIRRKQLEARTGLSRSSIYAKMRWNPKRPGDFDSTFPKPISVGAKAVGWVESEVDEWLTARVAASRQK</sequence>
<evidence type="ECO:0000313" key="2">
    <source>
        <dbReference type="Proteomes" id="UP000834458"/>
    </source>
</evidence>
<comment type="caution">
    <text evidence="1">The sequence shown here is derived from an EMBL/GenBank/DDBJ whole genome shotgun (WGS) entry which is preliminary data.</text>
</comment>